<keyword evidence="1" id="KW-1133">Transmembrane helix</keyword>
<dbReference type="InterPro" id="IPR025620">
    <property type="entry name" value="YlaH"/>
</dbReference>
<accession>A0ABW3GVM6</accession>
<feature type="transmembrane region" description="Helical" evidence="1">
    <location>
        <begin position="30"/>
        <end position="49"/>
    </location>
</feature>
<organism evidence="2 3">
    <name type="scientific">Savagea faecisuis</name>
    <dbReference type="NCBI Taxonomy" id="1274803"/>
    <lineage>
        <taxon>Bacteria</taxon>
        <taxon>Bacillati</taxon>
        <taxon>Bacillota</taxon>
        <taxon>Bacilli</taxon>
        <taxon>Bacillales</taxon>
        <taxon>Caryophanaceae</taxon>
        <taxon>Savagea</taxon>
    </lineage>
</organism>
<gene>
    <name evidence="2" type="ORF">ACFQ0V_05435</name>
</gene>
<name>A0ABW3GVM6_9BACL</name>
<feature type="transmembrane region" description="Helical" evidence="1">
    <location>
        <begin position="87"/>
        <end position="103"/>
    </location>
</feature>
<keyword evidence="1" id="KW-0812">Transmembrane</keyword>
<keyword evidence="1" id="KW-0472">Membrane</keyword>
<sequence>MEDAKDLERAYERMTGISRLIYENAPDIDTGGMILFVLVLLLSAFVYKLGFARKIKWWQNIIVYVSLALGCLILTFLAIYLPVVEGLLVAAAILILYRARRMADDRREAAQ</sequence>
<dbReference type="RefSeq" id="WP_235960993.1">
    <property type="nucleotide sequence ID" value="NZ_JBHTJF010000022.1"/>
</dbReference>
<feature type="transmembrane region" description="Helical" evidence="1">
    <location>
        <begin position="61"/>
        <end position="81"/>
    </location>
</feature>
<evidence type="ECO:0000313" key="3">
    <source>
        <dbReference type="Proteomes" id="UP001596976"/>
    </source>
</evidence>
<comment type="caution">
    <text evidence="2">The sequence shown here is derived from an EMBL/GenBank/DDBJ whole genome shotgun (WGS) entry which is preliminary data.</text>
</comment>
<dbReference type="Proteomes" id="UP001596976">
    <property type="component" value="Unassembled WGS sequence"/>
</dbReference>
<keyword evidence="3" id="KW-1185">Reference proteome</keyword>
<dbReference type="Pfam" id="PF14036">
    <property type="entry name" value="YlaH"/>
    <property type="match status" value="1"/>
</dbReference>
<evidence type="ECO:0000256" key="1">
    <source>
        <dbReference type="SAM" id="Phobius"/>
    </source>
</evidence>
<proteinExistence type="predicted"/>
<reference evidence="3" key="1">
    <citation type="journal article" date="2019" name="Int. J. Syst. Evol. Microbiol.">
        <title>The Global Catalogue of Microorganisms (GCM) 10K type strain sequencing project: providing services to taxonomists for standard genome sequencing and annotation.</title>
        <authorList>
            <consortium name="The Broad Institute Genomics Platform"/>
            <consortium name="The Broad Institute Genome Sequencing Center for Infectious Disease"/>
            <person name="Wu L."/>
            <person name="Ma J."/>
        </authorList>
    </citation>
    <scope>NUCLEOTIDE SEQUENCE [LARGE SCALE GENOMIC DNA]</scope>
    <source>
        <strain evidence="3">CCUG 63563</strain>
    </source>
</reference>
<dbReference type="EMBL" id="JBHTJF010000022">
    <property type="protein sequence ID" value="MFD0943211.1"/>
    <property type="molecule type" value="Genomic_DNA"/>
</dbReference>
<protein>
    <submittedName>
        <fullName evidence="2">YlaH-like family protein</fullName>
    </submittedName>
</protein>
<evidence type="ECO:0000313" key="2">
    <source>
        <dbReference type="EMBL" id="MFD0943211.1"/>
    </source>
</evidence>